<keyword evidence="14" id="KW-1185">Reference proteome</keyword>
<dbReference type="PRINTS" id="PR00182">
    <property type="entry name" value="ECOLNEIPORIN"/>
</dbReference>
<dbReference type="PATRIC" id="fig|28092.6.peg.5496"/>
<evidence type="ECO:0000256" key="10">
    <source>
        <dbReference type="ARBA" id="ARBA00023237"/>
    </source>
</evidence>
<keyword evidence="6 11" id="KW-0732">Signal</keyword>
<evidence type="ECO:0000256" key="9">
    <source>
        <dbReference type="ARBA" id="ARBA00023136"/>
    </source>
</evidence>
<dbReference type="GO" id="GO:0015288">
    <property type="term" value="F:porin activity"/>
    <property type="evidence" value="ECO:0007669"/>
    <property type="project" value="UniProtKB-KW"/>
</dbReference>
<keyword evidence="5" id="KW-0812">Transmembrane</keyword>
<dbReference type="Proteomes" id="UP000033618">
    <property type="component" value="Unassembled WGS sequence"/>
</dbReference>
<dbReference type="RefSeq" id="WP_046154138.1">
    <property type="nucleotide sequence ID" value="NZ_CADFGU010000015.1"/>
</dbReference>
<dbReference type="InterPro" id="IPR033900">
    <property type="entry name" value="Gram_neg_porin_domain"/>
</dbReference>
<proteinExistence type="predicted"/>
<dbReference type="PANTHER" id="PTHR34501:SF9">
    <property type="entry name" value="MAJOR OUTER MEMBRANE PROTEIN P.IA"/>
    <property type="match status" value="1"/>
</dbReference>
<reference evidence="13 14" key="1">
    <citation type="submission" date="2015-03" db="EMBL/GenBank/DDBJ databases">
        <title>Draft Genome Sequence of Burkholderia andropogonis type strain ICMP2807, isolated from Sorghum bicolor.</title>
        <authorList>
            <person name="Lopes-Santos L."/>
            <person name="Castro D.B."/>
            <person name="Ottoboni L.M."/>
            <person name="Park D."/>
            <person name="Weirc B.S."/>
            <person name="Destefano S.A."/>
        </authorList>
    </citation>
    <scope>NUCLEOTIDE SEQUENCE [LARGE SCALE GENOMIC DNA]</scope>
    <source>
        <strain evidence="13 14">ICMP2807</strain>
    </source>
</reference>
<evidence type="ECO:0000256" key="4">
    <source>
        <dbReference type="ARBA" id="ARBA00022452"/>
    </source>
</evidence>
<comment type="subcellular location">
    <subcellularLocation>
        <location evidence="1">Cell outer membrane</location>
        <topology evidence="1">Multi-pass membrane protein</topology>
    </subcellularLocation>
</comment>
<evidence type="ECO:0000256" key="5">
    <source>
        <dbReference type="ARBA" id="ARBA00022692"/>
    </source>
</evidence>
<keyword evidence="9" id="KW-0472">Membrane</keyword>
<dbReference type="GO" id="GO:0046930">
    <property type="term" value="C:pore complex"/>
    <property type="evidence" value="ECO:0007669"/>
    <property type="project" value="UniProtKB-KW"/>
</dbReference>
<dbReference type="Gene3D" id="2.40.160.10">
    <property type="entry name" value="Porin"/>
    <property type="match status" value="1"/>
</dbReference>
<dbReference type="Pfam" id="PF13609">
    <property type="entry name" value="Porin_4"/>
    <property type="match status" value="1"/>
</dbReference>
<keyword evidence="10" id="KW-0998">Cell outer membrane</keyword>
<sequence>MKNKVIALALVSAGLIGASAAQAQSSVVLYGVIDAGVSYVNHAAVTGGSKSLFKYDDGVAQGSRWGLKGNEDLGGGLSAIFVLENGFNSGTGTLGQGSRMFGRQAFVGLTQRGAGTLSLGRQYTFSTDFLAPFSGGNTTAAGNYGFHINDIDQLTSSRANNAIKYTSDVFAGLKLGAMYAFSNTAGAFSGSLTSASRIYSFGASYAMGPLSAGAAYTDIHFPGADGFSTSLANVNTQGLHDLRTFGLGAKYRFGPAQVWGLWTNTHFTPVNTPSSTVNIGEIGVLYALTPALSLSGAYTFTDLTGNYEGKWHQVNLTMDYALTKRTDVYVLGVYQKAVGSNNGVTNQAEIGSSTSYFGNSGSGSTNQIAARVGIRHKF</sequence>
<gene>
    <name evidence="13" type="ORF">WM40_23390</name>
</gene>
<dbReference type="CDD" id="cd00342">
    <property type="entry name" value="gram_neg_porins"/>
    <property type="match status" value="1"/>
</dbReference>
<dbReference type="EMBL" id="LAQU01000044">
    <property type="protein sequence ID" value="KKB61413.1"/>
    <property type="molecule type" value="Genomic_DNA"/>
</dbReference>
<dbReference type="InterPro" id="IPR001702">
    <property type="entry name" value="Porin_Gram-ve"/>
</dbReference>
<name>A0A0F5JU90_9BURK</name>
<dbReference type="OrthoDB" id="8982743at2"/>
<dbReference type="PANTHER" id="PTHR34501">
    <property type="entry name" value="PROTEIN YDDL-RELATED"/>
    <property type="match status" value="1"/>
</dbReference>
<dbReference type="SUPFAM" id="SSF56935">
    <property type="entry name" value="Porins"/>
    <property type="match status" value="1"/>
</dbReference>
<evidence type="ECO:0000259" key="12">
    <source>
        <dbReference type="Pfam" id="PF13609"/>
    </source>
</evidence>
<feature type="signal peptide" evidence="11">
    <location>
        <begin position="1"/>
        <end position="23"/>
    </location>
</feature>
<evidence type="ECO:0000313" key="14">
    <source>
        <dbReference type="Proteomes" id="UP000033618"/>
    </source>
</evidence>
<keyword evidence="8" id="KW-0626">Porin</keyword>
<dbReference type="AlphaFoldDB" id="A0A0F5JU90"/>
<comment type="caution">
    <text evidence="13">The sequence shown here is derived from an EMBL/GenBank/DDBJ whole genome shotgun (WGS) entry which is preliminary data.</text>
</comment>
<dbReference type="GO" id="GO:0009279">
    <property type="term" value="C:cell outer membrane"/>
    <property type="evidence" value="ECO:0007669"/>
    <property type="project" value="UniProtKB-SubCell"/>
</dbReference>
<protein>
    <submittedName>
        <fullName evidence="13">Porin</fullName>
    </submittedName>
</protein>
<dbReference type="GO" id="GO:0034220">
    <property type="term" value="P:monoatomic ion transmembrane transport"/>
    <property type="evidence" value="ECO:0007669"/>
    <property type="project" value="InterPro"/>
</dbReference>
<feature type="chain" id="PRO_5002490535" evidence="11">
    <location>
        <begin position="24"/>
        <end position="378"/>
    </location>
</feature>
<comment type="subunit">
    <text evidence="2">Homotrimer.</text>
</comment>
<accession>A0A0F5JU90</accession>
<dbReference type="InterPro" id="IPR002299">
    <property type="entry name" value="Porin_Neis"/>
</dbReference>
<evidence type="ECO:0000256" key="7">
    <source>
        <dbReference type="ARBA" id="ARBA00023065"/>
    </source>
</evidence>
<evidence type="ECO:0000256" key="11">
    <source>
        <dbReference type="SAM" id="SignalP"/>
    </source>
</evidence>
<evidence type="ECO:0000313" key="13">
    <source>
        <dbReference type="EMBL" id="KKB61413.1"/>
    </source>
</evidence>
<keyword evidence="7" id="KW-0406">Ion transport</keyword>
<dbReference type="PRINTS" id="PR00184">
    <property type="entry name" value="NEISSPPORIN"/>
</dbReference>
<dbReference type="STRING" id="28092.WM40_23390"/>
<evidence type="ECO:0000256" key="8">
    <source>
        <dbReference type="ARBA" id="ARBA00023114"/>
    </source>
</evidence>
<evidence type="ECO:0000256" key="3">
    <source>
        <dbReference type="ARBA" id="ARBA00022448"/>
    </source>
</evidence>
<dbReference type="InterPro" id="IPR050298">
    <property type="entry name" value="Gram-neg_bact_OMP"/>
</dbReference>
<dbReference type="InterPro" id="IPR023614">
    <property type="entry name" value="Porin_dom_sf"/>
</dbReference>
<keyword evidence="3" id="KW-0813">Transport</keyword>
<evidence type="ECO:0000256" key="1">
    <source>
        <dbReference type="ARBA" id="ARBA00004571"/>
    </source>
</evidence>
<organism evidence="13 14">
    <name type="scientific">Robbsia andropogonis</name>
    <dbReference type="NCBI Taxonomy" id="28092"/>
    <lineage>
        <taxon>Bacteria</taxon>
        <taxon>Pseudomonadati</taxon>
        <taxon>Pseudomonadota</taxon>
        <taxon>Betaproteobacteria</taxon>
        <taxon>Burkholderiales</taxon>
        <taxon>Burkholderiaceae</taxon>
        <taxon>Robbsia</taxon>
    </lineage>
</organism>
<evidence type="ECO:0000256" key="2">
    <source>
        <dbReference type="ARBA" id="ARBA00011233"/>
    </source>
</evidence>
<keyword evidence="4" id="KW-1134">Transmembrane beta strand</keyword>
<feature type="domain" description="Porin" evidence="12">
    <location>
        <begin position="9"/>
        <end position="331"/>
    </location>
</feature>
<evidence type="ECO:0000256" key="6">
    <source>
        <dbReference type="ARBA" id="ARBA00022729"/>
    </source>
</evidence>